<reference evidence="4" key="5">
    <citation type="journal article" date="2018" name="Nat. Plants">
        <title>Whole-genome landscape of Medicago truncatula symbiotic genes.</title>
        <authorList>
            <person name="Pecrix Y."/>
            <person name="Gamas P."/>
            <person name="Carrere S."/>
        </authorList>
    </citation>
    <scope>NUCLEOTIDE SEQUENCE</scope>
    <source>
        <tissue evidence="4">Leaves</tissue>
    </source>
</reference>
<organism evidence="2">
    <name type="scientific">Medicago truncatula</name>
    <name type="common">Barrel medic</name>
    <name type="synonym">Medicago tribuloides</name>
    <dbReference type="NCBI Taxonomy" id="3880"/>
    <lineage>
        <taxon>Eukaryota</taxon>
        <taxon>Viridiplantae</taxon>
        <taxon>Streptophyta</taxon>
        <taxon>Embryophyta</taxon>
        <taxon>Tracheophyta</taxon>
        <taxon>Spermatophyta</taxon>
        <taxon>Magnoliopsida</taxon>
        <taxon>eudicotyledons</taxon>
        <taxon>Gunneridae</taxon>
        <taxon>Pentapetalae</taxon>
        <taxon>rosids</taxon>
        <taxon>fabids</taxon>
        <taxon>Fabales</taxon>
        <taxon>Fabaceae</taxon>
        <taxon>Papilionoideae</taxon>
        <taxon>50 kb inversion clade</taxon>
        <taxon>NPAAA clade</taxon>
        <taxon>Hologalegina</taxon>
        <taxon>IRL clade</taxon>
        <taxon>Trifolieae</taxon>
        <taxon>Medicago</taxon>
    </lineage>
</organism>
<evidence type="ECO:0000313" key="2">
    <source>
        <dbReference type="EMBL" id="AFK36525.1"/>
    </source>
</evidence>
<dbReference type="InterPro" id="IPR038930">
    <property type="entry name" value="CEP13/CEP14"/>
</dbReference>
<protein>
    <submittedName>
        <fullName evidence="3">Transmembrane protein, putative</fullName>
    </submittedName>
</protein>
<evidence type="ECO:0000256" key="1">
    <source>
        <dbReference type="SAM" id="SignalP"/>
    </source>
</evidence>
<dbReference type="Proteomes" id="UP000002051">
    <property type="component" value="Chromosome 2"/>
</dbReference>
<proteinExistence type="evidence at transcript level"/>
<sequence>MGRIGTMQLVLFFILFVCFCSCLEGRKLHIDSSKETKKIDPSTRDNLFLTSLPKGKVPYSAPSKRGNSVEVDEKLVARHLISTEPAEVRILLRSVPSPGAGH</sequence>
<reference evidence="5" key="4">
    <citation type="submission" date="2015-04" db="UniProtKB">
        <authorList>
            <consortium name="EnsemblPlants"/>
        </authorList>
    </citation>
    <scope>IDENTIFICATION</scope>
    <source>
        <strain evidence="5">cv. Jemalong A17</strain>
    </source>
</reference>
<dbReference type="EMBL" id="CM001218">
    <property type="protein sequence ID" value="KEH36646.1"/>
    <property type="molecule type" value="Genomic_DNA"/>
</dbReference>
<dbReference type="HOGENOM" id="CLU_176522_0_0_1"/>
<keyword evidence="1" id="KW-0732">Signal</keyword>
<evidence type="ECO:0000313" key="4">
    <source>
        <dbReference type="EMBL" id="RHN72134.1"/>
    </source>
</evidence>
<dbReference type="GO" id="GO:0006970">
    <property type="term" value="P:response to osmotic stress"/>
    <property type="evidence" value="ECO:0007669"/>
    <property type="project" value="InterPro"/>
</dbReference>
<evidence type="ECO:0000313" key="3">
    <source>
        <dbReference type="EMBL" id="KEH36646.1"/>
    </source>
</evidence>
<reference evidence="3 6" key="1">
    <citation type="journal article" date="2011" name="Nature">
        <title>The Medicago genome provides insight into the evolution of rhizobial symbioses.</title>
        <authorList>
            <person name="Young N.D."/>
            <person name="Debelle F."/>
            <person name="Oldroyd G.E."/>
            <person name="Geurts R."/>
            <person name="Cannon S.B."/>
            <person name="Udvardi M.K."/>
            <person name="Benedito V.A."/>
            <person name="Mayer K.F."/>
            <person name="Gouzy J."/>
            <person name="Schoof H."/>
            <person name="Van de Peer Y."/>
            <person name="Proost S."/>
            <person name="Cook D.R."/>
            <person name="Meyers B.C."/>
            <person name="Spannagl M."/>
            <person name="Cheung F."/>
            <person name="De Mita S."/>
            <person name="Krishnakumar V."/>
            <person name="Gundlach H."/>
            <person name="Zhou S."/>
            <person name="Mudge J."/>
            <person name="Bharti A.K."/>
            <person name="Murray J.D."/>
            <person name="Naoumkina M.A."/>
            <person name="Rosen B."/>
            <person name="Silverstein K.A."/>
            <person name="Tang H."/>
            <person name="Rombauts S."/>
            <person name="Zhao P.X."/>
            <person name="Zhou P."/>
            <person name="Barbe V."/>
            <person name="Bardou P."/>
            <person name="Bechner M."/>
            <person name="Bellec A."/>
            <person name="Berger A."/>
            <person name="Berges H."/>
            <person name="Bidwell S."/>
            <person name="Bisseling T."/>
            <person name="Choisne N."/>
            <person name="Couloux A."/>
            <person name="Denny R."/>
            <person name="Deshpande S."/>
            <person name="Dai X."/>
            <person name="Doyle J.J."/>
            <person name="Dudez A.M."/>
            <person name="Farmer A.D."/>
            <person name="Fouteau S."/>
            <person name="Franken C."/>
            <person name="Gibelin C."/>
            <person name="Gish J."/>
            <person name="Goldstein S."/>
            <person name="Gonzalez A.J."/>
            <person name="Green P.J."/>
            <person name="Hallab A."/>
            <person name="Hartog M."/>
            <person name="Hua A."/>
            <person name="Humphray S.J."/>
            <person name="Jeong D.H."/>
            <person name="Jing Y."/>
            <person name="Jocker A."/>
            <person name="Kenton S.M."/>
            <person name="Kim D.J."/>
            <person name="Klee K."/>
            <person name="Lai H."/>
            <person name="Lang C."/>
            <person name="Lin S."/>
            <person name="Macmil S.L."/>
            <person name="Magdelenat G."/>
            <person name="Matthews L."/>
            <person name="McCorrison J."/>
            <person name="Monaghan E.L."/>
            <person name="Mun J.H."/>
            <person name="Najar F.Z."/>
            <person name="Nicholson C."/>
            <person name="Noirot C."/>
            <person name="O'Bleness M."/>
            <person name="Paule C.R."/>
            <person name="Poulain J."/>
            <person name="Prion F."/>
            <person name="Qin B."/>
            <person name="Qu C."/>
            <person name="Retzel E.F."/>
            <person name="Riddle C."/>
            <person name="Sallet E."/>
            <person name="Samain S."/>
            <person name="Samson N."/>
            <person name="Sanders I."/>
            <person name="Saurat O."/>
            <person name="Scarpelli C."/>
            <person name="Schiex T."/>
            <person name="Segurens B."/>
            <person name="Severin A.J."/>
            <person name="Sherrier D.J."/>
            <person name="Shi R."/>
            <person name="Sims S."/>
            <person name="Singer S.R."/>
            <person name="Sinharoy S."/>
            <person name="Sterck L."/>
            <person name="Viollet A."/>
            <person name="Wang B.B."/>
            <person name="Wang K."/>
            <person name="Wang M."/>
            <person name="Wang X."/>
            <person name="Warfsmann J."/>
            <person name="Weissenbach J."/>
            <person name="White D.D."/>
            <person name="White J.D."/>
            <person name="Wiley G.B."/>
            <person name="Wincker P."/>
            <person name="Xing Y."/>
            <person name="Yang L."/>
            <person name="Yao Z."/>
            <person name="Ying F."/>
            <person name="Zhai J."/>
            <person name="Zhou L."/>
            <person name="Zuber A."/>
            <person name="Denarie J."/>
            <person name="Dixon R.A."/>
            <person name="May G.D."/>
            <person name="Schwartz D.C."/>
            <person name="Rogers J."/>
            <person name="Quetier F."/>
            <person name="Town C.D."/>
            <person name="Roe B.A."/>
        </authorList>
    </citation>
    <scope>NUCLEOTIDE SEQUENCE [LARGE SCALE GENOMIC DNA]</scope>
    <source>
        <strain evidence="3">A17</strain>
        <strain evidence="5 6">cv. Jemalong A17</strain>
    </source>
</reference>
<dbReference type="PANTHER" id="PTHR37180:SF2">
    <property type="entry name" value="PRECURSOR OF CEP14"/>
    <property type="match status" value="1"/>
</dbReference>
<name>I3S8D3_MEDTR</name>
<keyword evidence="3" id="KW-0812">Transmembrane</keyword>
<keyword evidence="3" id="KW-0472">Membrane</keyword>
<accession>I3S8D3</accession>
<reference evidence="2" key="2">
    <citation type="submission" date="2012-05" db="EMBL/GenBank/DDBJ databases">
        <authorList>
            <person name="Krishnakumar V."/>
            <person name="Cheung F."/>
            <person name="Xiao Y."/>
            <person name="Chan A."/>
            <person name="Moskal W.A."/>
            <person name="Town C.D."/>
        </authorList>
    </citation>
    <scope>NUCLEOTIDE SEQUENCE</scope>
</reference>
<reference evidence="3 6" key="3">
    <citation type="journal article" date="2014" name="BMC Genomics">
        <title>An improved genome release (version Mt4.0) for the model legume Medicago truncatula.</title>
        <authorList>
            <person name="Tang H."/>
            <person name="Krishnakumar V."/>
            <person name="Bidwell S."/>
            <person name="Rosen B."/>
            <person name="Chan A."/>
            <person name="Zhou S."/>
            <person name="Gentzbittel L."/>
            <person name="Childs K.L."/>
            <person name="Yandell M."/>
            <person name="Gundlach H."/>
            <person name="Mayer K.F."/>
            <person name="Schwartz D.C."/>
            <person name="Town C.D."/>
        </authorList>
    </citation>
    <scope>GENOME REANNOTATION</scope>
    <source>
        <strain evidence="3">A17</strain>
        <strain evidence="5 6">cv. Jemalong A17</strain>
    </source>
</reference>
<dbReference type="OrthoDB" id="1915362at2759"/>
<evidence type="ECO:0000313" key="6">
    <source>
        <dbReference type="Proteomes" id="UP000002051"/>
    </source>
</evidence>
<dbReference type="PANTHER" id="PTHR37180">
    <property type="entry name" value="PRECURSOR OF CEP14"/>
    <property type="match status" value="1"/>
</dbReference>
<dbReference type="EMBL" id="PSQE01000002">
    <property type="protein sequence ID" value="RHN72134.1"/>
    <property type="molecule type" value="Genomic_DNA"/>
</dbReference>
<dbReference type="Gramene" id="rna7811">
    <property type="protein sequence ID" value="RHN72134.1"/>
    <property type="gene ID" value="gene7811"/>
</dbReference>
<dbReference type="Proteomes" id="UP000265566">
    <property type="component" value="Chromosome 2"/>
</dbReference>
<evidence type="ECO:0000313" key="5">
    <source>
        <dbReference type="EnsemblPlants" id="KEH36646"/>
    </source>
</evidence>
<dbReference type="GO" id="GO:0006995">
    <property type="term" value="P:cellular response to nitrogen starvation"/>
    <property type="evidence" value="ECO:0007669"/>
    <property type="project" value="InterPro"/>
</dbReference>
<feature type="chain" id="PRO_5014579621" evidence="1">
    <location>
        <begin position="26"/>
        <end position="102"/>
    </location>
</feature>
<gene>
    <name evidence="5" type="primary">25486013</name>
    <name evidence="3" type="ordered locus">MTR_2g016800</name>
    <name evidence="4" type="ORF">MtrunA17_Chr2g0284361</name>
</gene>
<dbReference type="EnsemblPlants" id="KEH36646">
    <property type="protein sequence ID" value="KEH36646"/>
    <property type="gene ID" value="MTR_2g016800"/>
</dbReference>
<dbReference type="KEGG" id="mtr:25486013"/>
<feature type="signal peptide" evidence="1">
    <location>
        <begin position="1"/>
        <end position="25"/>
    </location>
</feature>
<dbReference type="AlphaFoldDB" id="I3S8D3"/>
<dbReference type="EMBL" id="BT136730">
    <property type="protein sequence ID" value="AFK36525.1"/>
    <property type="molecule type" value="mRNA"/>
</dbReference>
<keyword evidence="6" id="KW-1185">Reference proteome</keyword>